<proteinExistence type="predicted"/>
<accession>A0A6C0HKM7</accession>
<dbReference type="EMBL" id="MN739979">
    <property type="protein sequence ID" value="QHT81228.1"/>
    <property type="molecule type" value="Genomic_DNA"/>
</dbReference>
<feature type="compositionally biased region" description="Gly residues" evidence="1">
    <location>
        <begin position="305"/>
        <end position="316"/>
    </location>
</feature>
<evidence type="ECO:0000313" key="2">
    <source>
        <dbReference type="EMBL" id="QHT81228.1"/>
    </source>
</evidence>
<feature type="compositionally biased region" description="Basic and acidic residues" evidence="1">
    <location>
        <begin position="347"/>
        <end position="360"/>
    </location>
</feature>
<evidence type="ECO:0000256" key="1">
    <source>
        <dbReference type="SAM" id="MobiDB-lite"/>
    </source>
</evidence>
<feature type="region of interest" description="Disordered" evidence="1">
    <location>
        <begin position="305"/>
        <end position="367"/>
    </location>
</feature>
<name>A0A6C0HKM7_9ZZZZ</name>
<protein>
    <submittedName>
        <fullName evidence="2">Uncharacterized protein</fullName>
    </submittedName>
</protein>
<feature type="compositionally biased region" description="Basic and acidic residues" evidence="1">
    <location>
        <begin position="326"/>
        <end position="337"/>
    </location>
</feature>
<organism evidence="2">
    <name type="scientific">viral metagenome</name>
    <dbReference type="NCBI Taxonomy" id="1070528"/>
    <lineage>
        <taxon>unclassified sequences</taxon>
        <taxon>metagenomes</taxon>
        <taxon>organismal metagenomes</taxon>
    </lineage>
</organism>
<dbReference type="AlphaFoldDB" id="A0A6C0HKM7"/>
<reference evidence="2" key="1">
    <citation type="journal article" date="2020" name="Nature">
        <title>Giant virus diversity and host interactions through global metagenomics.</title>
        <authorList>
            <person name="Schulz F."/>
            <person name="Roux S."/>
            <person name="Paez-Espino D."/>
            <person name="Jungbluth S."/>
            <person name="Walsh D.A."/>
            <person name="Denef V.J."/>
            <person name="McMahon K.D."/>
            <person name="Konstantinidis K.T."/>
            <person name="Eloe-Fadrosh E.A."/>
            <person name="Kyrpides N.C."/>
            <person name="Woyke T."/>
        </authorList>
    </citation>
    <scope>NUCLEOTIDE SEQUENCE</scope>
    <source>
        <strain evidence="2">GVMAG-M-3300023184-13</strain>
    </source>
</reference>
<dbReference type="Gene3D" id="3.90.550.40">
    <property type="match status" value="1"/>
</dbReference>
<sequence length="383" mass="42739">MQTSENLVDVVRKFLAKNRVKIIFGTPCFGGQLHIGYFQSMLELSINFTRLGIPFEVMSIGNESLITRARNGIVAKFMGESDATHLMFIDADITFNWVSVVKLLISGRELCGGCYPKKCFNWDKIRHHITKTPTIKDDELMAKSLDYVFNPIYVQQGDNITIQIDNGLVKVKDIGTGFMMIRKSVIAKMFEKYPDTKYRNNVAGYGVEKISEYFYTLFDCAIDPVSKVYLSEDYLFCKRWIDISGELWLDLNTNLNHTGLLDYRGCLSITINEVDVLNKDAQIMRQQLENDAKIAGKTGMVSSGGAGTGTGTGTGTGATCTTTDSSTDKLTREDLKNKMRAKISGMSDERKRGDVKDVRDSSAVPAGNCDGEVYNQIDNTNHC</sequence>